<feature type="non-terminal residue" evidence="2">
    <location>
        <position position="57"/>
    </location>
</feature>
<dbReference type="AlphaFoldDB" id="A0A1Q3CDV1"/>
<evidence type="ECO:0000313" key="3">
    <source>
        <dbReference type="Proteomes" id="UP000187406"/>
    </source>
</evidence>
<evidence type="ECO:0000256" key="1">
    <source>
        <dbReference type="ARBA" id="ARBA00010607"/>
    </source>
</evidence>
<proteinExistence type="inferred from homology"/>
<dbReference type="InterPro" id="IPR037176">
    <property type="entry name" value="Osmotin/thaumatin-like_sf"/>
</dbReference>
<accession>A0A1Q3CDV1</accession>
<dbReference type="PRINTS" id="PR00347">
    <property type="entry name" value="THAUMATIN"/>
</dbReference>
<sequence>MGCTFDVSAVGSCQTCDGGKLQCDGNSSTPPTSLFEIILGSSEFYDASTVDGYNLTL</sequence>
<name>A0A1Q3CDV1_CEPFO</name>
<dbReference type="PANTHER" id="PTHR31048">
    <property type="entry name" value="OS03G0233200 PROTEIN"/>
    <property type="match status" value="1"/>
</dbReference>
<reference evidence="3" key="1">
    <citation type="submission" date="2016-04" db="EMBL/GenBank/DDBJ databases">
        <title>Cephalotus genome sequencing.</title>
        <authorList>
            <person name="Fukushima K."/>
            <person name="Hasebe M."/>
            <person name="Fang X."/>
        </authorList>
    </citation>
    <scope>NUCLEOTIDE SEQUENCE [LARGE SCALE GENOMIC DNA]</scope>
    <source>
        <strain evidence="3">cv. St1</strain>
    </source>
</reference>
<dbReference type="Proteomes" id="UP000187406">
    <property type="component" value="Unassembled WGS sequence"/>
</dbReference>
<organism evidence="2 3">
    <name type="scientific">Cephalotus follicularis</name>
    <name type="common">Albany pitcher plant</name>
    <dbReference type="NCBI Taxonomy" id="3775"/>
    <lineage>
        <taxon>Eukaryota</taxon>
        <taxon>Viridiplantae</taxon>
        <taxon>Streptophyta</taxon>
        <taxon>Embryophyta</taxon>
        <taxon>Tracheophyta</taxon>
        <taxon>Spermatophyta</taxon>
        <taxon>Magnoliopsida</taxon>
        <taxon>eudicotyledons</taxon>
        <taxon>Gunneridae</taxon>
        <taxon>Pentapetalae</taxon>
        <taxon>rosids</taxon>
        <taxon>fabids</taxon>
        <taxon>Oxalidales</taxon>
        <taxon>Cephalotaceae</taxon>
        <taxon>Cephalotus</taxon>
    </lineage>
</organism>
<evidence type="ECO:0000313" key="2">
    <source>
        <dbReference type="EMBL" id="GAV78367.1"/>
    </source>
</evidence>
<gene>
    <name evidence="2" type="ORF">CFOL_v3_21835</name>
</gene>
<dbReference type="EMBL" id="BDDD01001779">
    <property type="protein sequence ID" value="GAV78367.1"/>
    <property type="molecule type" value="Genomic_DNA"/>
</dbReference>
<dbReference type="STRING" id="3775.A0A1Q3CDV1"/>
<keyword evidence="3" id="KW-1185">Reference proteome</keyword>
<protein>
    <submittedName>
        <fullName evidence="2">Thaumatin domain-containing protein</fullName>
    </submittedName>
</protein>
<dbReference type="Gene3D" id="2.60.110.10">
    <property type="entry name" value="Thaumatin"/>
    <property type="match status" value="1"/>
</dbReference>
<dbReference type="InterPro" id="IPR001938">
    <property type="entry name" value="Thaumatin"/>
</dbReference>
<dbReference type="Pfam" id="PF00314">
    <property type="entry name" value="Thaumatin"/>
    <property type="match status" value="1"/>
</dbReference>
<dbReference type="SUPFAM" id="SSF49870">
    <property type="entry name" value="Osmotin, thaumatin-like protein"/>
    <property type="match status" value="1"/>
</dbReference>
<dbReference type="PROSITE" id="PS51367">
    <property type="entry name" value="THAUMATIN_2"/>
    <property type="match status" value="1"/>
</dbReference>
<comment type="similarity">
    <text evidence="1">Belongs to the thaumatin family.</text>
</comment>
<comment type="caution">
    <text evidence="2">The sequence shown here is derived from an EMBL/GenBank/DDBJ whole genome shotgun (WGS) entry which is preliminary data.</text>
</comment>
<dbReference type="InParanoid" id="A0A1Q3CDV1"/>